<sequence length="174" mass="17618">MAIATAMACGTVVSSGSVAMASATTTTKADLAEHQANTTGSMIHKPSAYQDLDSVGIVLTGDTAPTVFRVSANAGVPWIHDPRNAAGDRWLSLRNVPNSQNGYVINITVTEGDPATAPLAGTPPVAATDALRITARTAAGIYTTQCTVATAAGDINFPATGDFANCASWAALPA</sequence>
<protein>
    <recommendedName>
        <fullName evidence="4">Secreted protein</fullName>
    </recommendedName>
</protein>
<gene>
    <name evidence="2" type="ORF">ACFLIM_18420</name>
</gene>
<dbReference type="EMBL" id="JBICRM010000010">
    <property type="protein sequence ID" value="MFG1705166.1"/>
    <property type="molecule type" value="Genomic_DNA"/>
</dbReference>
<evidence type="ECO:0000256" key="1">
    <source>
        <dbReference type="SAM" id="SignalP"/>
    </source>
</evidence>
<organism evidence="2 3">
    <name type="scientific">Nonomuraea marmarensis</name>
    <dbReference type="NCBI Taxonomy" id="3351344"/>
    <lineage>
        <taxon>Bacteria</taxon>
        <taxon>Bacillati</taxon>
        <taxon>Actinomycetota</taxon>
        <taxon>Actinomycetes</taxon>
        <taxon>Streptosporangiales</taxon>
        <taxon>Streptosporangiaceae</taxon>
        <taxon>Nonomuraea</taxon>
    </lineage>
</organism>
<dbReference type="RefSeq" id="WP_393166926.1">
    <property type="nucleotide sequence ID" value="NZ_JBICRM010000010.1"/>
</dbReference>
<dbReference type="Proteomes" id="UP001603978">
    <property type="component" value="Unassembled WGS sequence"/>
</dbReference>
<keyword evidence="1" id="KW-0732">Signal</keyword>
<comment type="caution">
    <text evidence="2">The sequence shown here is derived from an EMBL/GenBank/DDBJ whole genome shotgun (WGS) entry which is preliminary data.</text>
</comment>
<accession>A0ABW7ACV9</accession>
<evidence type="ECO:0000313" key="2">
    <source>
        <dbReference type="EMBL" id="MFG1705166.1"/>
    </source>
</evidence>
<reference evidence="2 3" key="1">
    <citation type="submission" date="2024-10" db="EMBL/GenBank/DDBJ databases">
        <authorList>
            <person name="Topkara A.R."/>
            <person name="Saygin H."/>
        </authorList>
    </citation>
    <scope>NUCLEOTIDE SEQUENCE [LARGE SCALE GENOMIC DNA]</scope>
    <source>
        <strain evidence="2 3">M3C6</strain>
    </source>
</reference>
<name>A0ABW7ACV9_9ACTN</name>
<evidence type="ECO:0000313" key="3">
    <source>
        <dbReference type="Proteomes" id="UP001603978"/>
    </source>
</evidence>
<feature type="signal peptide" evidence="1">
    <location>
        <begin position="1"/>
        <end position="19"/>
    </location>
</feature>
<evidence type="ECO:0008006" key="4">
    <source>
        <dbReference type="Google" id="ProtNLM"/>
    </source>
</evidence>
<feature type="chain" id="PRO_5045301440" description="Secreted protein" evidence="1">
    <location>
        <begin position="20"/>
        <end position="174"/>
    </location>
</feature>
<proteinExistence type="predicted"/>
<keyword evidence="3" id="KW-1185">Reference proteome</keyword>